<organism evidence="1 2">
    <name type="scientific">Hyalomma asiaticum</name>
    <name type="common">Tick</name>
    <dbReference type="NCBI Taxonomy" id="266040"/>
    <lineage>
        <taxon>Eukaryota</taxon>
        <taxon>Metazoa</taxon>
        <taxon>Ecdysozoa</taxon>
        <taxon>Arthropoda</taxon>
        <taxon>Chelicerata</taxon>
        <taxon>Arachnida</taxon>
        <taxon>Acari</taxon>
        <taxon>Parasitiformes</taxon>
        <taxon>Ixodida</taxon>
        <taxon>Ixodoidea</taxon>
        <taxon>Ixodidae</taxon>
        <taxon>Hyalomminae</taxon>
        <taxon>Hyalomma</taxon>
    </lineage>
</organism>
<keyword evidence="2" id="KW-1185">Reference proteome</keyword>
<dbReference type="EMBL" id="CM023481">
    <property type="protein sequence ID" value="KAH6947105.1"/>
    <property type="molecule type" value="Genomic_DNA"/>
</dbReference>
<sequence length="248" mass="27709">MDALVSAVGVDEEIVYSKSTAIQTWLFGYELTDTIMVLCESAIYFLASKKKVEFLKQLESGKENEAQAPPITLLVRDKADKDKANFEKLIEAIKKSRNLKMASTAPVSGKRACTNPIWNFFLKVPDGSEAQCKTCGVVLKTPTGTTTTLVSHLKRHPGKYKEYSELHQLYSFPKKNSEPKGLLLQPTMTSLFKPTLQPSPVKAQEMTKKIAFIARALQPYSVVEEPSFIEMMCCAIPEYVVPSRKTFS</sequence>
<name>A0ACB7TJ80_HYAAI</name>
<evidence type="ECO:0000313" key="2">
    <source>
        <dbReference type="Proteomes" id="UP000821845"/>
    </source>
</evidence>
<evidence type="ECO:0000313" key="1">
    <source>
        <dbReference type="EMBL" id="KAH6947105.1"/>
    </source>
</evidence>
<reference evidence="1" key="1">
    <citation type="submission" date="2020-05" db="EMBL/GenBank/DDBJ databases">
        <title>Large-scale comparative analyses of tick genomes elucidate their genetic diversity and vector capacities.</title>
        <authorList>
            <person name="Jia N."/>
            <person name="Wang J."/>
            <person name="Shi W."/>
            <person name="Du L."/>
            <person name="Sun Y."/>
            <person name="Zhan W."/>
            <person name="Jiang J."/>
            <person name="Wang Q."/>
            <person name="Zhang B."/>
            <person name="Ji P."/>
            <person name="Sakyi L.B."/>
            <person name="Cui X."/>
            <person name="Yuan T."/>
            <person name="Jiang B."/>
            <person name="Yang W."/>
            <person name="Lam T.T.-Y."/>
            <person name="Chang Q."/>
            <person name="Ding S."/>
            <person name="Wang X."/>
            <person name="Zhu J."/>
            <person name="Ruan X."/>
            <person name="Zhao L."/>
            <person name="Wei J."/>
            <person name="Que T."/>
            <person name="Du C."/>
            <person name="Cheng J."/>
            <person name="Dai P."/>
            <person name="Han X."/>
            <person name="Huang E."/>
            <person name="Gao Y."/>
            <person name="Liu J."/>
            <person name="Shao H."/>
            <person name="Ye R."/>
            <person name="Li L."/>
            <person name="Wei W."/>
            <person name="Wang X."/>
            <person name="Wang C."/>
            <person name="Yang T."/>
            <person name="Huo Q."/>
            <person name="Li W."/>
            <person name="Guo W."/>
            <person name="Chen H."/>
            <person name="Zhou L."/>
            <person name="Ni X."/>
            <person name="Tian J."/>
            <person name="Zhou Y."/>
            <person name="Sheng Y."/>
            <person name="Liu T."/>
            <person name="Pan Y."/>
            <person name="Xia L."/>
            <person name="Li J."/>
            <person name="Zhao F."/>
            <person name="Cao W."/>
        </authorList>
    </citation>
    <scope>NUCLEOTIDE SEQUENCE</scope>
    <source>
        <strain evidence="1">Hyas-2018</strain>
    </source>
</reference>
<comment type="caution">
    <text evidence="1">The sequence shown here is derived from an EMBL/GenBank/DDBJ whole genome shotgun (WGS) entry which is preliminary data.</text>
</comment>
<protein>
    <submittedName>
        <fullName evidence="1">Uncharacterized protein</fullName>
    </submittedName>
</protein>
<proteinExistence type="predicted"/>
<gene>
    <name evidence="1" type="ORF">HPB50_017087</name>
</gene>
<dbReference type="Proteomes" id="UP000821845">
    <property type="component" value="Chromosome 1"/>
</dbReference>
<accession>A0ACB7TJ80</accession>